<reference evidence="2" key="1">
    <citation type="submission" date="2020-06" db="EMBL/GenBank/DDBJ databases">
        <authorList>
            <person name="Li T."/>
            <person name="Hu X."/>
            <person name="Zhang T."/>
            <person name="Song X."/>
            <person name="Zhang H."/>
            <person name="Dai N."/>
            <person name="Sheng W."/>
            <person name="Hou X."/>
            <person name="Wei L."/>
        </authorList>
    </citation>
    <scope>NUCLEOTIDE SEQUENCE</scope>
    <source>
        <strain evidence="2">G02</strain>
        <tissue evidence="2">Leaf</tissue>
    </source>
</reference>
<name>A0AAW2L455_SESRA</name>
<proteinExistence type="predicted"/>
<accession>A0AAW2L455</accession>
<evidence type="ECO:0000313" key="2">
    <source>
        <dbReference type="EMBL" id="KAL0313374.1"/>
    </source>
</evidence>
<reference evidence="2" key="2">
    <citation type="journal article" date="2024" name="Plant">
        <title>Genomic evolution and insights into agronomic trait innovations of Sesamum species.</title>
        <authorList>
            <person name="Miao H."/>
            <person name="Wang L."/>
            <person name="Qu L."/>
            <person name="Liu H."/>
            <person name="Sun Y."/>
            <person name="Le M."/>
            <person name="Wang Q."/>
            <person name="Wei S."/>
            <person name="Zheng Y."/>
            <person name="Lin W."/>
            <person name="Duan Y."/>
            <person name="Cao H."/>
            <person name="Xiong S."/>
            <person name="Wang X."/>
            <person name="Wei L."/>
            <person name="Li C."/>
            <person name="Ma Q."/>
            <person name="Ju M."/>
            <person name="Zhao R."/>
            <person name="Li G."/>
            <person name="Mu C."/>
            <person name="Tian Q."/>
            <person name="Mei H."/>
            <person name="Zhang T."/>
            <person name="Gao T."/>
            <person name="Zhang H."/>
        </authorList>
    </citation>
    <scope>NUCLEOTIDE SEQUENCE</scope>
    <source>
        <strain evidence="2">G02</strain>
    </source>
</reference>
<organism evidence="2">
    <name type="scientific">Sesamum radiatum</name>
    <name type="common">Black benniseed</name>
    <dbReference type="NCBI Taxonomy" id="300843"/>
    <lineage>
        <taxon>Eukaryota</taxon>
        <taxon>Viridiplantae</taxon>
        <taxon>Streptophyta</taxon>
        <taxon>Embryophyta</taxon>
        <taxon>Tracheophyta</taxon>
        <taxon>Spermatophyta</taxon>
        <taxon>Magnoliopsida</taxon>
        <taxon>eudicotyledons</taxon>
        <taxon>Gunneridae</taxon>
        <taxon>Pentapetalae</taxon>
        <taxon>asterids</taxon>
        <taxon>lamiids</taxon>
        <taxon>Lamiales</taxon>
        <taxon>Pedaliaceae</taxon>
        <taxon>Sesamum</taxon>
    </lineage>
</organism>
<gene>
    <name evidence="2" type="ORF">Sradi_5736700</name>
</gene>
<dbReference type="EMBL" id="JACGWJ010000026">
    <property type="protein sequence ID" value="KAL0313374.1"/>
    <property type="molecule type" value="Genomic_DNA"/>
</dbReference>
<evidence type="ECO:0000256" key="1">
    <source>
        <dbReference type="SAM" id="MobiDB-lite"/>
    </source>
</evidence>
<protein>
    <submittedName>
        <fullName evidence="2">Uncharacterized protein</fullName>
    </submittedName>
</protein>
<dbReference type="AlphaFoldDB" id="A0AAW2L455"/>
<sequence>MLLEESSEAPQRNHATSVEPMVPTDSAPVLLRSTRESRPLERYGFLGLTERSSWIDPGIGERK</sequence>
<feature type="region of interest" description="Disordered" evidence="1">
    <location>
        <begin position="1"/>
        <end position="33"/>
    </location>
</feature>
<comment type="caution">
    <text evidence="2">The sequence shown here is derived from an EMBL/GenBank/DDBJ whole genome shotgun (WGS) entry which is preliminary data.</text>
</comment>